<evidence type="ECO:0000256" key="4">
    <source>
        <dbReference type="ARBA" id="ARBA00023015"/>
    </source>
</evidence>
<gene>
    <name evidence="8" type="primary">fur</name>
    <name evidence="9" type="ORF">SAMN05216417_108109</name>
</gene>
<evidence type="ECO:0000313" key="9">
    <source>
        <dbReference type="EMBL" id="SFU58737.1"/>
    </source>
</evidence>
<organism evidence="9 10">
    <name type="scientific">Nitrosospira multiformis</name>
    <dbReference type="NCBI Taxonomy" id="1231"/>
    <lineage>
        <taxon>Bacteria</taxon>
        <taxon>Pseudomonadati</taxon>
        <taxon>Pseudomonadota</taxon>
        <taxon>Betaproteobacteria</taxon>
        <taxon>Nitrosomonadales</taxon>
        <taxon>Nitrosomonadaceae</taxon>
        <taxon>Nitrosospira</taxon>
    </lineage>
</organism>
<sequence length="136" mass="15038">MERNTRQRDAILGAISEAGRPLSTQEILTGAQAVVPSLSIATVYRNLKDLTAEGWILPVKLPGEADRYEVTKLGEHYHFKCSSCSKVFDIHETIRNKELPVPVGFVVESCDLILYGRCRDCTPKNRGSGPGANRHT</sequence>
<feature type="binding site" evidence="7">
    <location>
        <position position="118"/>
    </location>
    <ligand>
        <name>Zn(2+)</name>
        <dbReference type="ChEBI" id="CHEBI:29105"/>
    </ligand>
</feature>
<dbReference type="AlphaFoldDB" id="A0A1I7HDF1"/>
<evidence type="ECO:0000256" key="5">
    <source>
        <dbReference type="ARBA" id="ARBA00023125"/>
    </source>
</evidence>
<comment type="subcellular location">
    <subcellularLocation>
        <location evidence="8">Cytoplasm</location>
    </subcellularLocation>
</comment>
<dbReference type="InterPro" id="IPR043135">
    <property type="entry name" value="Fur_C"/>
</dbReference>
<evidence type="ECO:0000256" key="6">
    <source>
        <dbReference type="ARBA" id="ARBA00023163"/>
    </source>
</evidence>
<keyword evidence="3 7" id="KW-0862">Zinc</keyword>
<dbReference type="RefSeq" id="WP_074974866.1">
    <property type="nucleotide sequence ID" value="NZ_FPBZ01000008.1"/>
</dbReference>
<keyword evidence="8" id="KW-0408">Iron</keyword>
<feature type="binding site" evidence="7">
    <location>
        <position position="81"/>
    </location>
    <ligand>
        <name>Zn(2+)</name>
        <dbReference type="ChEBI" id="CHEBI:29105"/>
    </ligand>
</feature>
<dbReference type="GO" id="GO:0045892">
    <property type="term" value="P:negative regulation of DNA-templated transcription"/>
    <property type="evidence" value="ECO:0007669"/>
    <property type="project" value="TreeGrafter"/>
</dbReference>
<reference evidence="9 10" key="1">
    <citation type="submission" date="2016-10" db="EMBL/GenBank/DDBJ databases">
        <authorList>
            <person name="de Groot N.N."/>
        </authorList>
    </citation>
    <scope>NUCLEOTIDE SEQUENCE [LARGE SCALE GENOMIC DNA]</scope>
    <source>
        <strain evidence="9 10">Nl14</strain>
    </source>
</reference>
<evidence type="ECO:0000313" key="10">
    <source>
        <dbReference type="Proteomes" id="UP000182649"/>
    </source>
</evidence>
<dbReference type="SUPFAM" id="SSF46785">
    <property type="entry name" value="Winged helix' DNA-binding domain"/>
    <property type="match status" value="1"/>
</dbReference>
<dbReference type="Pfam" id="PF01475">
    <property type="entry name" value="FUR"/>
    <property type="match status" value="1"/>
</dbReference>
<keyword evidence="6 8" id="KW-0804">Transcription</keyword>
<proteinExistence type="inferred from homology"/>
<protein>
    <recommendedName>
        <fullName evidence="8">Ferric uptake regulation protein</fullName>
    </recommendedName>
</protein>
<dbReference type="OrthoDB" id="8659436at2"/>
<keyword evidence="2 8" id="KW-0678">Repressor</keyword>
<dbReference type="InterPro" id="IPR036390">
    <property type="entry name" value="WH_DNA-bd_sf"/>
</dbReference>
<dbReference type="CDD" id="cd07153">
    <property type="entry name" value="Fur_like"/>
    <property type="match status" value="1"/>
</dbReference>
<keyword evidence="8" id="KW-0963">Cytoplasm</keyword>
<dbReference type="PANTHER" id="PTHR33202:SF22">
    <property type="entry name" value="HYDROGEN PEROXIDE SENSITIVE REPRESSOR"/>
    <property type="match status" value="1"/>
</dbReference>
<dbReference type="GO" id="GO:0000976">
    <property type="term" value="F:transcription cis-regulatory region binding"/>
    <property type="evidence" value="ECO:0007669"/>
    <property type="project" value="TreeGrafter"/>
</dbReference>
<dbReference type="InterPro" id="IPR002481">
    <property type="entry name" value="FUR"/>
</dbReference>
<evidence type="ECO:0000256" key="3">
    <source>
        <dbReference type="ARBA" id="ARBA00022833"/>
    </source>
</evidence>
<comment type="subunit">
    <text evidence="8">Homodimer.</text>
</comment>
<dbReference type="GO" id="GO:0005737">
    <property type="term" value="C:cytoplasm"/>
    <property type="evidence" value="ECO:0007669"/>
    <property type="project" value="UniProtKB-SubCell"/>
</dbReference>
<keyword evidence="7 8" id="KW-0479">Metal-binding</keyword>
<dbReference type="EMBL" id="FPBZ01000008">
    <property type="protein sequence ID" value="SFU58737.1"/>
    <property type="molecule type" value="Genomic_DNA"/>
</dbReference>
<comment type="cofactor">
    <cofactor evidence="7">
        <name>Zn(2+)</name>
        <dbReference type="ChEBI" id="CHEBI:29105"/>
    </cofactor>
    <text evidence="7">Binds 1 zinc ion per subunit.</text>
</comment>
<evidence type="ECO:0000256" key="7">
    <source>
        <dbReference type="PIRSR" id="PIRSR602481-1"/>
    </source>
</evidence>
<comment type="similarity">
    <text evidence="1 8">Belongs to the Fur family.</text>
</comment>
<name>A0A1I7HDF1_9PROT</name>
<dbReference type="PANTHER" id="PTHR33202">
    <property type="entry name" value="ZINC UPTAKE REGULATION PROTEIN"/>
    <property type="match status" value="1"/>
</dbReference>
<dbReference type="GO" id="GO:0003700">
    <property type="term" value="F:DNA-binding transcription factor activity"/>
    <property type="evidence" value="ECO:0007669"/>
    <property type="project" value="UniProtKB-UniRule"/>
</dbReference>
<feature type="binding site" evidence="7">
    <location>
        <position position="121"/>
    </location>
    <ligand>
        <name>Zn(2+)</name>
        <dbReference type="ChEBI" id="CHEBI:29105"/>
    </ligand>
</feature>
<evidence type="ECO:0000256" key="1">
    <source>
        <dbReference type="ARBA" id="ARBA00007957"/>
    </source>
</evidence>
<dbReference type="GO" id="GO:1900376">
    <property type="term" value="P:regulation of secondary metabolite biosynthetic process"/>
    <property type="evidence" value="ECO:0007669"/>
    <property type="project" value="TreeGrafter"/>
</dbReference>
<evidence type="ECO:0000256" key="8">
    <source>
        <dbReference type="RuleBase" id="RU364037"/>
    </source>
</evidence>
<dbReference type="GO" id="GO:0008270">
    <property type="term" value="F:zinc ion binding"/>
    <property type="evidence" value="ECO:0007669"/>
    <property type="project" value="TreeGrafter"/>
</dbReference>
<dbReference type="InterPro" id="IPR036388">
    <property type="entry name" value="WH-like_DNA-bd_sf"/>
</dbReference>
<dbReference type="Gene3D" id="1.10.10.10">
    <property type="entry name" value="Winged helix-like DNA-binding domain superfamily/Winged helix DNA-binding domain"/>
    <property type="match status" value="1"/>
</dbReference>
<accession>A0A1I7HDF1</accession>
<dbReference type="Proteomes" id="UP000182649">
    <property type="component" value="Unassembled WGS sequence"/>
</dbReference>
<dbReference type="Gene3D" id="3.30.1490.190">
    <property type="match status" value="1"/>
</dbReference>
<feature type="binding site" evidence="7">
    <location>
        <position position="84"/>
    </location>
    <ligand>
        <name>Zn(2+)</name>
        <dbReference type="ChEBI" id="CHEBI:29105"/>
    </ligand>
</feature>
<evidence type="ECO:0000256" key="2">
    <source>
        <dbReference type="ARBA" id="ARBA00022491"/>
    </source>
</evidence>
<keyword evidence="5 8" id="KW-0238">DNA-binding</keyword>
<keyword evidence="4 8" id="KW-0805">Transcription regulation</keyword>